<proteinExistence type="predicted"/>
<feature type="signal peptide" evidence="1">
    <location>
        <begin position="1"/>
        <end position="24"/>
    </location>
</feature>
<dbReference type="InterPro" id="IPR015943">
    <property type="entry name" value="WD40/YVTN_repeat-like_dom_sf"/>
</dbReference>
<gene>
    <name evidence="2" type="ORF">ASNO1_58930</name>
</gene>
<evidence type="ECO:0000313" key="2">
    <source>
        <dbReference type="EMBL" id="GMU09639.1"/>
    </source>
</evidence>
<dbReference type="Gene3D" id="2.130.10.10">
    <property type="entry name" value="YVTN repeat-like/Quinoprotein amine dehydrogenase"/>
    <property type="match status" value="1"/>
</dbReference>
<comment type="caution">
    <text evidence="2">The sequence shown here is derived from an EMBL/GenBank/DDBJ whole genome shotgun (WGS) entry which is preliminary data.</text>
</comment>
<organism evidence="2 3">
    <name type="scientific">Corallococcus caeni</name>
    <dbReference type="NCBI Taxonomy" id="3082388"/>
    <lineage>
        <taxon>Bacteria</taxon>
        <taxon>Pseudomonadati</taxon>
        <taxon>Myxococcota</taxon>
        <taxon>Myxococcia</taxon>
        <taxon>Myxococcales</taxon>
        <taxon>Cystobacterineae</taxon>
        <taxon>Myxococcaceae</taxon>
        <taxon>Corallococcus</taxon>
    </lineage>
</organism>
<dbReference type="EMBL" id="BTTX01000006">
    <property type="protein sequence ID" value="GMU09639.1"/>
    <property type="molecule type" value="Genomic_DNA"/>
</dbReference>
<sequence length="500" mass="54017">MSLRSASRALGLVLLGMGLSYCKADPDVGDAGVGDAGVWDAGVEDAGETPDAGWDAGPPVQTQMRDAYLLDVDARQRWLVAVESDGGGTVLQDLATGETRRIAPAAESGRFTSDGNALVLTLSSQEGGSTAWLWRPGDAEASVMSTRIWGRAVVKEGATPYVAFVEQTADGGADLNRVFPPECDGRTCPVETVAQVEAGPATEPVLVTGERFLWMALGSRVWDFDTELGTLTEPGGDPAHWLHISPSGNRFARLTPERHVQVYDTRTQALLWDVAAPQSNGSVTRAAFFDEDTFIIGSSLPVGQMPPDERSYSCTSQGCTWMGSTLCEPRKVRGGTVIYCAALDCFGNRCTMAYRLMRRPGEEFSYVGLLIDHAPAVSDDLTSAVWMAYELRDSWGGPRVLRWDRAPRPLTFRTRIDMEVFDFVPGQQRFVFVNPKQGADGGVEKVLSVWDGTTVEGVGVVEGQPSRPLTRANPPALYLNDTQRQSDGGATSPVIQRFAL</sequence>
<feature type="chain" id="PRO_5047008687" description="WD40 repeat domain-containing protein" evidence="1">
    <location>
        <begin position="25"/>
        <end position="500"/>
    </location>
</feature>
<name>A0ABQ6R026_9BACT</name>
<evidence type="ECO:0000313" key="3">
    <source>
        <dbReference type="Proteomes" id="UP001342631"/>
    </source>
</evidence>
<keyword evidence="3" id="KW-1185">Reference proteome</keyword>
<keyword evidence="1" id="KW-0732">Signal</keyword>
<dbReference type="Proteomes" id="UP001342631">
    <property type="component" value="Unassembled WGS sequence"/>
</dbReference>
<reference evidence="2 3" key="1">
    <citation type="journal article" date="2024" name="Arch. Microbiol.">
        <title>Corallococcus caeni sp. nov., a novel myxobacterium isolated from activated sludge.</title>
        <authorList>
            <person name="Tomita S."/>
            <person name="Nakai R."/>
            <person name="Kuroda K."/>
            <person name="Kurashita H."/>
            <person name="Hatamoto M."/>
            <person name="Yamaguchi T."/>
            <person name="Narihiro T."/>
        </authorList>
    </citation>
    <scope>NUCLEOTIDE SEQUENCE [LARGE SCALE GENOMIC DNA]</scope>
    <source>
        <strain evidence="2 3">NO1</strain>
    </source>
</reference>
<evidence type="ECO:0000256" key="1">
    <source>
        <dbReference type="SAM" id="SignalP"/>
    </source>
</evidence>
<dbReference type="SUPFAM" id="SSF50969">
    <property type="entry name" value="YVTN repeat-like/Quinoprotein amine dehydrogenase"/>
    <property type="match status" value="1"/>
</dbReference>
<dbReference type="InterPro" id="IPR011044">
    <property type="entry name" value="Quino_amine_DH_bsu"/>
</dbReference>
<accession>A0ABQ6R026</accession>
<protein>
    <recommendedName>
        <fullName evidence="4">WD40 repeat domain-containing protein</fullName>
    </recommendedName>
</protein>
<evidence type="ECO:0008006" key="4">
    <source>
        <dbReference type="Google" id="ProtNLM"/>
    </source>
</evidence>
<dbReference type="RefSeq" id="WP_338280673.1">
    <property type="nucleotide sequence ID" value="NZ_BTTX01000006.1"/>
</dbReference>